<comment type="caution">
    <text evidence="2">The sequence shown here is derived from an EMBL/GenBank/DDBJ whole genome shotgun (WGS) entry which is preliminary data.</text>
</comment>
<dbReference type="CDD" id="cd11378">
    <property type="entry name" value="DUF296"/>
    <property type="match status" value="1"/>
</dbReference>
<dbReference type="Proteomes" id="UP000178510">
    <property type="component" value="Unassembled WGS sequence"/>
</dbReference>
<protein>
    <recommendedName>
        <fullName evidence="1">PPC domain-containing protein</fullName>
    </recommendedName>
</protein>
<dbReference type="PANTHER" id="PTHR34988:SF1">
    <property type="entry name" value="DNA-BINDING PROTEIN"/>
    <property type="match status" value="1"/>
</dbReference>
<evidence type="ECO:0000259" key="1">
    <source>
        <dbReference type="PROSITE" id="PS51742"/>
    </source>
</evidence>
<dbReference type="InterPro" id="IPR005175">
    <property type="entry name" value="PPC_dom"/>
</dbReference>
<dbReference type="PANTHER" id="PTHR34988">
    <property type="entry name" value="PROTEIN, PUTATIVE-RELATED"/>
    <property type="match status" value="1"/>
</dbReference>
<dbReference type="AlphaFoldDB" id="A0A1G2KV60"/>
<organism evidence="2 3">
    <name type="scientific">Candidatus Sungbacteria bacterium RIFCSPHIGHO2_02_FULL_52_23</name>
    <dbReference type="NCBI Taxonomy" id="1802274"/>
    <lineage>
        <taxon>Bacteria</taxon>
        <taxon>Candidatus Sungiibacteriota</taxon>
    </lineage>
</organism>
<evidence type="ECO:0000313" key="2">
    <source>
        <dbReference type="EMBL" id="OHA02341.1"/>
    </source>
</evidence>
<name>A0A1G2KV60_9BACT</name>
<dbReference type="Pfam" id="PF03479">
    <property type="entry name" value="PCC"/>
    <property type="match status" value="1"/>
</dbReference>
<feature type="domain" description="PPC" evidence="1">
    <location>
        <begin position="1"/>
        <end position="133"/>
    </location>
</feature>
<proteinExistence type="predicted"/>
<accession>A0A1G2KV60</accession>
<dbReference type="SUPFAM" id="SSF117856">
    <property type="entry name" value="AF0104/ALDC/Ptd012-like"/>
    <property type="match status" value="1"/>
</dbReference>
<sequence>MKQITFRIKPGELLKEEIVKAAQKHNIGAGALLSIVGGLENAVLRMAGATPDKQDVKDFNGPFEIVSGTGTISRDGCHVHMSVSDQEGKVIGGHLKDGCRVQPTAEIVVGVFEDVSYKRVHDQETGFKELTVM</sequence>
<reference evidence="2 3" key="1">
    <citation type="journal article" date="2016" name="Nat. Commun.">
        <title>Thousands of microbial genomes shed light on interconnected biogeochemical processes in an aquifer system.</title>
        <authorList>
            <person name="Anantharaman K."/>
            <person name="Brown C.T."/>
            <person name="Hug L.A."/>
            <person name="Sharon I."/>
            <person name="Castelle C.J."/>
            <person name="Probst A.J."/>
            <person name="Thomas B.C."/>
            <person name="Singh A."/>
            <person name="Wilkins M.J."/>
            <person name="Karaoz U."/>
            <person name="Brodie E.L."/>
            <person name="Williams K.H."/>
            <person name="Hubbard S.S."/>
            <person name="Banfield J.F."/>
        </authorList>
    </citation>
    <scope>NUCLEOTIDE SEQUENCE [LARGE SCALE GENOMIC DNA]</scope>
</reference>
<evidence type="ECO:0000313" key="3">
    <source>
        <dbReference type="Proteomes" id="UP000178510"/>
    </source>
</evidence>
<dbReference type="PROSITE" id="PS51742">
    <property type="entry name" value="PPC"/>
    <property type="match status" value="1"/>
</dbReference>
<gene>
    <name evidence="2" type="ORF">A3J58_01875</name>
</gene>
<dbReference type="EMBL" id="MHQM01000050">
    <property type="protein sequence ID" value="OHA02341.1"/>
    <property type="molecule type" value="Genomic_DNA"/>
</dbReference>
<dbReference type="STRING" id="1802274.A3J58_01875"/>
<dbReference type="Gene3D" id="3.30.1330.80">
    <property type="entry name" value="Hypothetical protein, similar to alpha- acetolactate decarboxylase, domain 2"/>
    <property type="match status" value="1"/>
</dbReference>